<dbReference type="KEGG" id="nfi:NFIA_102740"/>
<dbReference type="Proteomes" id="UP000006702">
    <property type="component" value="Unassembled WGS sequence"/>
</dbReference>
<sequence>MEESDMNRHGKDELGQTLMSWWFRPSPKARRRIAVRLYPLRWDTVKLQFEP</sequence>
<dbReference type="EMBL" id="DS027685">
    <property type="protein sequence ID" value="EAW24789.1"/>
    <property type="molecule type" value="Genomic_DNA"/>
</dbReference>
<accession>A1CVY7</accession>
<gene>
    <name evidence="1" type="ORF">NFIA_102740</name>
</gene>
<keyword evidence="2" id="KW-1185">Reference proteome</keyword>
<evidence type="ECO:0000313" key="1">
    <source>
        <dbReference type="EMBL" id="EAW24789.1"/>
    </source>
</evidence>
<name>A1CVY7_NEOFI</name>
<proteinExistence type="predicted"/>
<dbReference type="AlphaFoldDB" id="A1CVY7"/>
<protein>
    <submittedName>
        <fullName evidence="1">Uncharacterized protein</fullName>
    </submittedName>
</protein>
<dbReference type="HOGENOM" id="CLU_3106935_0_0_1"/>
<dbReference type="GeneID" id="4593889"/>
<dbReference type="RefSeq" id="XP_001266686.1">
    <property type="nucleotide sequence ID" value="XM_001266685.1"/>
</dbReference>
<reference evidence="2" key="1">
    <citation type="journal article" date="2008" name="PLoS Genet.">
        <title>Genomic islands in the pathogenic filamentous fungus Aspergillus fumigatus.</title>
        <authorList>
            <person name="Fedorova N.D."/>
            <person name="Khaldi N."/>
            <person name="Joardar V.S."/>
            <person name="Maiti R."/>
            <person name="Amedeo P."/>
            <person name="Anderson M.J."/>
            <person name="Crabtree J."/>
            <person name="Silva J.C."/>
            <person name="Badger J.H."/>
            <person name="Albarraq A."/>
            <person name="Angiuoli S."/>
            <person name="Bussey H."/>
            <person name="Bowyer P."/>
            <person name="Cotty P.J."/>
            <person name="Dyer P.S."/>
            <person name="Egan A."/>
            <person name="Galens K."/>
            <person name="Fraser-Liggett C.M."/>
            <person name="Haas B.J."/>
            <person name="Inman J.M."/>
            <person name="Kent R."/>
            <person name="Lemieux S."/>
            <person name="Malavazi I."/>
            <person name="Orvis J."/>
            <person name="Roemer T."/>
            <person name="Ronning C.M."/>
            <person name="Sundaram J.P."/>
            <person name="Sutton G."/>
            <person name="Turner G."/>
            <person name="Venter J.C."/>
            <person name="White O.R."/>
            <person name="Whitty B.R."/>
            <person name="Youngman P."/>
            <person name="Wolfe K.H."/>
            <person name="Goldman G.H."/>
            <person name="Wortman J.R."/>
            <person name="Jiang B."/>
            <person name="Denning D.W."/>
            <person name="Nierman W.C."/>
        </authorList>
    </citation>
    <scope>NUCLEOTIDE SEQUENCE [LARGE SCALE GENOMIC DNA]</scope>
    <source>
        <strain evidence="2">ATCC 1020 / DSM 3700 / CBS 544.65 / FGSC A1164 / JCM 1740 / NRRL 181 / WB 181</strain>
    </source>
</reference>
<evidence type="ECO:0000313" key="2">
    <source>
        <dbReference type="Proteomes" id="UP000006702"/>
    </source>
</evidence>
<organism evidence="1 2">
    <name type="scientific">Neosartorya fischeri (strain ATCC 1020 / DSM 3700 / CBS 544.65 / FGSC A1164 / JCM 1740 / NRRL 181 / WB 181)</name>
    <name type="common">Aspergillus fischerianus</name>
    <dbReference type="NCBI Taxonomy" id="331117"/>
    <lineage>
        <taxon>Eukaryota</taxon>
        <taxon>Fungi</taxon>
        <taxon>Dikarya</taxon>
        <taxon>Ascomycota</taxon>
        <taxon>Pezizomycotina</taxon>
        <taxon>Eurotiomycetes</taxon>
        <taxon>Eurotiomycetidae</taxon>
        <taxon>Eurotiales</taxon>
        <taxon>Aspergillaceae</taxon>
        <taxon>Aspergillus</taxon>
        <taxon>Aspergillus subgen. Fumigati</taxon>
    </lineage>
</organism>
<dbReference type="VEuPathDB" id="FungiDB:NFIA_102740"/>